<reference evidence="1 2" key="1">
    <citation type="submission" date="2017-11" db="EMBL/GenBank/DDBJ databases">
        <title>Revised Sequence and Annotation of the Rhodobaca barguzinensis strain alga05 Genome.</title>
        <authorList>
            <person name="Kopejtka K."/>
            <person name="Tomasch J.M."/>
            <person name="Bunk B."/>
            <person name="Koblizek M."/>
        </authorList>
    </citation>
    <scope>NUCLEOTIDE SEQUENCE [LARGE SCALE GENOMIC DNA]</scope>
    <source>
        <strain evidence="2">alga05</strain>
    </source>
</reference>
<dbReference type="SUPFAM" id="SSF53720">
    <property type="entry name" value="ALDH-like"/>
    <property type="match status" value="1"/>
</dbReference>
<proteinExistence type="predicted"/>
<dbReference type="Proteomes" id="UP000228948">
    <property type="component" value="Chromosome"/>
</dbReference>
<dbReference type="AlphaFoldDB" id="A0A2K8K9M5"/>
<evidence type="ECO:0000313" key="2">
    <source>
        <dbReference type="Proteomes" id="UP000228948"/>
    </source>
</evidence>
<organism evidence="1 2">
    <name type="scientific">Roseinatronobacter bogoriensis subsp. barguzinensis</name>
    <dbReference type="NCBI Taxonomy" id="441209"/>
    <lineage>
        <taxon>Bacteria</taxon>
        <taxon>Pseudomonadati</taxon>
        <taxon>Pseudomonadota</taxon>
        <taxon>Alphaproteobacteria</taxon>
        <taxon>Rhodobacterales</taxon>
        <taxon>Paracoccaceae</taxon>
        <taxon>Roseinatronobacter</taxon>
    </lineage>
</organism>
<gene>
    <name evidence="1" type="ORF">BG454_10310</name>
</gene>
<sequence length="188" mass="19918">MFEDFSERLFAHFVAGHWRAPYSENAYPVTTDQGVGLGQVMAAGPRDIARALNVRRGADQQACLRLADTLERERDVLVRASVLQTGLAPAPAGLDGLAAAFAAPMDAQGGVVFSTRATRFEDLGRALRASVMGGAIWCPTVDQAVFATAFACLVQQADLPPGAFALLHAHVPSTKAAFDEAGLTMQEC</sequence>
<dbReference type="RefSeq" id="WP_100319151.1">
    <property type="nucleotide sequence ID" value="NZ_CP024899.1"/>
</dbReference>
<dbReference type="OrthoDB" id="7873305at2"/>
<evidence type="ECO:0000313" key="1">
    <source>
        <dbReference type="EMBL" id="ATX66161.1"/>
    </source>
</evidence>
<dbReference type="STRING" id="441209.GCA_001870665_01839"/>
<dbReference type="GO" id="GO:0016491">
    <property type="term" value="F:oxidoreductase activity"/>
    <property type="evidence" value="ECO:0007669"/>
    <property type="project" value="InterPro"/>
</dbReference>
<keyword evidence="2" id="KW-1185">Reference proteome</keyword>
<accession>A0A2K8K9M5</accession>
<dbReference type="KEGG" id="rbg:BG454_10310"/>
<dbReference type="InterPro" id="IPR016161">
    <property type="entry name" value="Ald_DH/histidinol_DH"/>
</dbReference>
<name>A0A2K8K9M5_9RHOB</name>
<protein>
    <submittedName>
        <fullName evidence="1">Uncharacterized protein</fullName>
    </submittedName>
</protein>
<dbReference type="EMBL" id="CP024899">
    <property type="protein sequence ID" value="ATX66161.1"/>
    <property type="molecule type" value="Genomic_DNA"/>
</dbReference>